<dbReference type="RefSeq" id="WP_077587748.1">
    <property type="nucleotide sequence ID" value="NZ_CP019640.1"/>
</dbReference>
<dbReference type="Proteomes" id="UP000188184">
    <property type="component" value="Chromosome"/>
</dbReference>
<reference evidence="2 3" key="1">
    <citation type="submission" date="2017-02" db="EMBL/GenBank/DDBJ databases">
        <title>The complete genomic sequence of a novel cold adapted crude oil-degrading bacterium Planococcus qaidamina Y42.</title>
        <authorList>
            <person name="Yang R."/>
        </authorList>
    </citation>
    <scope>NUCLEOTIDE SEQUENCE [LARGE SCALE GENOMIC DNA]</scope>
    <source>
        <strain evidence="2 3">Y42</strain>
    </source>
</reference>
<dbReference type="AlphaFoldDB" id="A0A1Q2KUS7"/>
<dbReference type="OrthoDB" id="2624193at2"/>
<gene>
    <name evidence="2" type="ORF">B0X71_01245</name>
</gene>
<dbReference type="KEGG" id="pmar:B0X71_01245"/>
<evidence type="ECO:0000313" key="2">
    <source>
        <dbReference type="EMBL" id="AQQ51876.1"/>
    </source>
</evidence>
<accession>A0A1Q2KUS7</accession>
<keyword evidence="3" id="KW-1185">Reference proteome</keyword>
<feature type="region of interest" description="Disordered" evidence="1">
    <location>
        <begin position="1"/>
        <end position="44"/>
    </location>
</feature>
<evidence type="ECO:0000256" key="1">
    <source>
        <dbReference type="SAM" id="MobiDB-lite"/>
    </source>
</evidence>
<name>A0A1Q2KUS7_9BACL</name>
<feature type="compositionally biased region" description="Basic and acidic residues" evidence="1">
    <location>
        <begin position="1"/>
        <end position="20"/>
    </location>
</feature>
<feature type="region of interest" description="Disordered" evidence="1">
    <location>
        <begin position="58"/>
        <end position="80"/>
    </location>
</feature>
<sequence>MADKKWEEKMYESREEREQIGRQTNARSAQGEKSESAGGSERVLTASIELELSDEEIRKRVGSGNFDSAKDDRQSNSINS</sequence>
<proteinExistence type="predicted"/>
<dbReference type="EMBL" id="CP019640">
    <property type="protein sequence ID" value="AQQ51876.1"/>
    <property type="molecule type" value="Genomic_DNA"/>
</dbReference>
<evidence type="ECO:0000313" key="3">
    <source>
        <dbReference type="Proteomes" id="UP000188184"/>
    </source>
</evidence>
<protein>
    <submittedName>
        <fullName evidence="2">Uncharacterized protein</fullName>
    </submittedName>
</protein>
<organism evidence="2 3">
    <name type="scientific">Planococcus lenghuensis</name>
    <dbReference type="NCBI Taxonomy" id="2213202"/>
    <lineage>
        <taxon>Bacteria</taxon>
        <taxon>Bacillati</taxon>
        <taxon>Bacillota</taxon>
        <taxon>Bacilli</taxon>
        <taxon>Bacillales</taxon>
        <taxon>Caryophanaceae</taxon>
        <taxon>Planococcus</taxon>
    </lineage>
</organism>